<dbReference type="CDD" id="cd09165">
    <property type="entry name" value="PLDc_PaPPK1_C1_like"/>
    <property type="match status" value="1"/>
</dbReference>
<dbReference type="InterPro" id="IPR036830">
    <property type="entry name" value="PP_kinase_middle_dom_sf"/>
</dbReference>
<keyword evidence="14" id="KW-1185">Reference proteome</keyword>
<feature type="binding site" evidence="6">
    <location>
        <position position="629"/>
    </location>
    <ligand>
        <name>ATP</name>
        <dbReference type="ChEBI" id="CHEBI:30616"/>
    </ligand>
</feature>
<dbReference type="HAMAP" id="MF_00347">
    <property type="entry name" value="Polyphosphate_kinase"/>
    <property type="match status" value="1"/>
</dbReference>
<feature type="compositionally biased region" description="Low complexity" evidence="8">
    <location>
        <begin position="23"/>
        <end position="40"/>
    </location>
</feature>
<dbReference type="InterPro" id="IPR036832">
    <property type="entry name" value="PPK_N_dom_sf"/>
</dbReference>
<dbReference type="Proteomes" id="UP000587586">
    <property type="component" value="Unassembled WGS sequence"/>
</dbReference>
<evidence type="ECO:0000256" key="6">
    <source>
        <dbReference type="HAMAP-Rule" id="MF_00347"/>
    </source>
</evidence>
<feature type="binding site" evidence="6">
    <location>
        <position position="439"/>
    </location>
    <ligand>
        <name>Mg(2+)</name>
        <dbReference type="ChEBI" id="CHEBI:18420"/>
    </ligand>
</feature>
<evidence type="ECO:0000256" key="1">
    <source>
        <dbReference type="ARBA" id="ARBA00022553"/>
    </source>
</evidence>
<dbReference type="Gene3D" id="3.30.1840.10">
    <property type="entry name" value="Polyphosphate kinase middle domain"/>
    <property type="match status" value="1"/>
</dbReference>
<evidence type="ECO:0000259" key="9">
    <source>
        <dbReference type="Pfam" id="PF02503"/>
    </source>
</evidence>
<evidence type="ECO:0000256" key="5">
    <source>
        <dbReference type="ARBA" id="ARBA00022840"/>
    </source>
</evidence>
<protein>
    <recommendedName>
        <fullName evidence="6 7">Polyphosphate kinase</fullName>
        <ecNumber evidence="6 7">2.7.4.1</ecNumber>
    </recommendedName>
    <alternativeName>
        <fullName evidence="6">ATP-polyphosphate phosphotransferase</fullName>
    </alternativeName>
    <alternativeName>
        <fullName evidence="6">Polyphosphoric acid kinase</fullName>
    </alternativeName>
</protein>
<keyword evidence="1 6" id="KW-0597">Phosphoprotein</keyword>
<evidence type="ECO:0000259" key="10">
    <source>
        <dbReference type="Pfam" id="PF13089"/>
    </source>
</evidence>
<comment type="function">
    <text evidence="6 7">Catalyzes the reversible transfer of the terminal phosphate of ATP to form a long-chain polyphosphate (polyP).</text>
</comment>
<name>A0A6V8NDX1_9BACT</name>
<dbReference type="InterPro" id="IPR025198">
    <property type="entry name" value="PPK_N_dom"/>
</dbReference>
<dbReference type="AlphaFoldDB" id="A0A6V8NDX1"/>
<comment type="caution">
    <text evidence="13">The sequence shown here is derived from an EMBL/GenBank/DDBJ whole genome shotgun (WGS) entry which is preliminary data.</text>
</comment>
<evidence type="ECO:0000256" key="8">
    <source>
        <dbReference type="SAM" id="MobiDB-lite"/>
    </source>
</evidence>
<dbReference type="EC" id="2.7.4.1" evidence="6 7"/>
<dbReference type="EMBL" id="BLXZ01000013">
    <property type="protein sequence ID" value="GFO70835.1"/>
    <property type="molecule type" value="Genomic_DNA"/>
</dbReference>
<dbReference type="Gene3D" id="3.30.870.10">
    <property type="entry name" value="Endonuclease Chain A"/>
    <property type="match status" value="2"/>
</dbReference>
<evidence type="ECO:0000256" key="2">
    <source>
        <dbReference type="ARBA" id="ARBA00022679"/>
    </source>
</evidence>
<evidence type="ECO:0000259" key="12">
    <source>
        <dbReference type="Pfam" id="PF17941"/>
    </source>
</evidence>
<dbReference type="PIRSF" id="PIRSF015589">
    <property type="entry name" value="PP_kinase"/>
    <property type="match status" value="1"/>
</dbReference>
<evidence type="ECO:0000256" key="4">
    <source>
        <dbReference type="ARBA" id="ARBA00022777"/>
    </source>
</evidence>
<dbReference type="SUPFAM" id="SSF56024">
    <property type="entry name" value="Phospholipase D/nuclease"/>
    <property type="match status" value="2"/>
</dbReference>
<dbReference type="InterPro" id="IPR025200">
    <property type="entry name" value="PPK_C_dom2"/>
</dbReference>
<evidence type="ECO:0000259" key="11">
    <source>
        <dbReference type="Pfam" id="PF13090"/>
    </source>
</evidence>
<keyword evidence="5 6" id="KW-0067">ATP-binding</keyword>
<reference evidence="14" key="1">
    <citation type="submission" date="2020-06" db="EMBL/GenBank/DDBJ databases">
        <title>Draft genomic sequecing of Geomonas sp. Red745.</title>
        <authorList>
            <person name="Itoh H."/>
            <person name="Xu Z.X."/>
            <person name="Ushijima N."/>
            <person name="Masuda Y."/>
            <person name="Shiratori Y."/>
            <person name="Senoo K."/>
        </authorList>
    </citation>
    <scope>NUCLEOTIDE SEQUENCE [LARGE SCALE GENOMIC DNA]</scope>
    <source>
        <strain evidence="14">Red745</strain>
    </source>
</reference>
<dbReference type="InterPro" id="IPR024953">
    <property type="entry name" value="PP_kinase_middle"/>
</dbReference>
<dbReference type="InterPro" id="IPR003414">
    <property type="entry name" value="PP_kinase"/>
</dbReference>
<dbReference type="PANTHER" id="PTHR30218">
    <property type="entry name" value="POLYPHOSPHATE KINASE"/>
    <property type="match status" value="1"/>
</dbReference>
<feature type="region of interest" description="Disordered" evidence="8">
    <location>
        <begin position="1"/>
        <end position="65"/>
    </location>
</feature>
<comment type="PTM">
    <text evidence="6 7">An intermediate of this reaction is the autophosphorylated ppk in which a phosphate is covalently linked to a histidine residue through a N-P bond.</text>
</comment>
<keyword evidence="4 6" id="KW-0418">Kinase</keyword>
<feature type="binding site" evidence="6">
    <location>
        <position position="532"/>
    </location>
    <ligand>
        <name>ATP</name>
        <dbReference type="ChEBI" id="CHEBI:30616"/>
    </ligand>
</feature>
<dbReference type="Pfam" id="PF17941">
    <property type="entry name" value="PP_kinase_C_1"/>
    <property type="match status" value="1"/>
</dbReference>
<accession>A0A6V8NDX1</accession>
<feature type="domain" description="Polyphosphate kinase C-terminal" evidence="12">
    <location>
        <begin position="393"/>
        <end position="557"/>
    </location>
</feature>
<keyword evidence="6" id="KW-0479">Metal-binding</keyword>
<dbReference type="GO" id="GO:0046872">
    <property type="term" value="F:metal ion binding"/>
    <property type="evidence" value="ECO:0007669"/>
    <property type="project" value="UniProtKB-KW"/>
</dbReference>
<proteinExistence type="inferred from homology"/>
<dbReference type="NCBIfam" id="TIGR03705">
    <property type="entry name" value="poly_P_kin"/>
    <property type="match status" value="1"/>
</dbReference>
<dbReference type="GO" id="GO:0006799">
    <property type="term" value="P:polyphosphate biosynthetic process"/>
    <property type="evidence" value="ECO:0007669"/>
    <property type="project" value="UniProtKB-UniRule"/>
</dbReference>
<sequence>MEDRPLKLVQSPPRQESPGEPVGAPIAGKPAATGKPAAKGAKSKAGKVKTVKKGKARPALSEPESPFDLGESQWYLNRELTWLEFNRRVLNEALDERTPLLERLKFVAIVASNLDEFVMKRIGGLKQQIGAGLNEPTLDGRTPRQQVLECHLSIRELHVREREAFAKLRLLLEQKGIVIESWATLTPKEKKHLREHYYTNIYPLLTPQSIDPAHPFPFISNLSLNLLVTLRYPKAREFSLARVKVPVGLGSPRFIRVGKGDHFIPLEEVLMHNLDMLFPGMHIVSCEIFRVTRNANTEKDEEEADDLMAMIESELKERRFAPIVRLEIGAGMEPLHRGRLAAELELDEENDVFEVPGMLALRDLFELTRLDYPRLHDPAHHPIDHPLLLSQRNIFHTIRDAGSLLLQHPYESFATSVERFLREAAEDPKVRAIKMTLYRTSTQSRIIDSLLLAAQNGKQVAVVVELKARFDEATNIRLAEQMEEAGIHVTYGVVGLKTHCKVILVVRQDYQGLRRYVHIGTGNYHAGTARIYSDLGLLTCDETIGQDVTELFNYLTTGFLARRNYQAIVPAPKLLKKALLEKIEREVALHRAQGGGLIQFKMNALEDGDIVKALYRASQAGVKIDLYVRDTCRLRPGIPGLSDQIRVVSIVGRFLEHARIYYFRNGGTEEYFISSADAMKRNLEARVEILCPVAAPELTREIRQIFDTYDADHRSAWDMLPDDSYLQRHPAEGEPAEGTHQMLIAQAAKRLKDSLKEKKKLPHH</sequence>
<feature type="domain" description="Polyphosphate kinase C-terminal" evidence="11">
    <location>
        <begin position="571"/>
        <end position="732"/>
    </location>
</feature>
<organism evidence="13 14">
    <name type="scientific">Geomonas limicola</name>
    <dbReference type="NCBI Taxonomy" id="2740186"/>
    <lineage>
        <taxon>Bacteria</taxon>
        <taxon>Pseudomonadati</taxon>
        <taxon>Thermodesulfobacteriota</taxon>
        <taxon>Desulfuromonadia</taxon>
        <taxon>Geobacterales</taxon>
        <taxon>Geobacteraceae</taxon>
        <taxon>Geomonas</taxon>
    </lineage>
</organism>
<evidence type="ECO:0000256" key="3">
    <source>
        <dbReference type="ARBA" id="ARBA00022741"/>
    </source>
</evidence>
<feature type="binding site" evidence="6">
    <location>
        <position position="469"/>
    </location>
    <ligand>
        <name>Mg(2+)</name>
        <dbReference type="ChEBI" id="CHEBI:18420"/>
    </ligand>
</feature>
<keyword evidence="3 6" id="KW-0547">Nucleotide-binding</keyword>
<feature type="domain" description="Polyphosphate kinase middle" evidence="9">
    <location>
        <begin position="189"/>
        <end position="367"/>
    </location>
</feature>
<dbReference type="PANTHER" id="PTHR30218:SF0">
    <property type="entry name" value="POLYPHOSPHATE KINASE"/>
    <property type="match status" value="1"/>
</dbReference>
<feature type="compositionally biased region" description="Basic residues" evidence="8">
    <location>
        <begin position="41"/>
        <end position="56"/>
    </location>
</feature>
<dbReference type="Pfam" id="PF13089">
    <property type="entry name" value="PP_kinase_N"/>
    <property type="match status" value="1"/>
</dbReference>
<evidence type="ECO:0000256" key="7">
    <source>
        <dbReference type="RuleBase" id="RU003800"/>
    </source>
</evidence>
<keyword evidence="2 6" id="KW-0808">Transferase</keyword>
<dbReference type="NCBIfam" id="NF003921">
    <property type="entry name" value="PRK05443.2-2"/>
    <property type="match status" value="1"/>
</dbReference>
<feature type="domain" description="Polyphosphate kinase N-terminal" evidence="10">
    <location>
        <begin position="75"/>
        <end position="179"/>
    </location>
</feature>
<dbReference type="GO" id="GO:0005524">
    <property type="term" value="F:ATP binding"/>
    <property type="evidence" value="ECO:0007669"/>
    <property type="project" value="UniProtKB-KW"/>
</dbReference>
<evidence type="ECO:0000313" key="13">
    <source>
        <dbReference type="EMBL" id="GFO70835.1"/>
    </source>
</evidence>
<dbReference type="Pfam" id="PF02503">
    <property type="entry name" value="PP_kinase"/>
    <property type="match status" value="1"/>
</dbReference>
<dbReference type="SUPFAM" id="SSF143724">
    <property type="entry name" value="PHP14-like"/>
    <property type="match status" value="1"/>
</dbReference>
<dbReference type="Pfam" id="PF13090">
    <property type="entry name" value="PP_kinase_C"/>
    <property type="match status" value="1"/>
</dbReference>
<feature type="active site" description="Phosphohistidine intermediate" evidence="6">
    <location>
        <position position="499"/>
    </location>
</feature>
<feature type="binding site" evidence="6">
    <location>
        <position position="657"/>
    </location>
    <ligand>
        <name>ATP</name>
        <dbReference type="ChEBI" id="CHEBI:30616"/>
    </ligand>
</feature>
<dbReference type="RefSeq" id="WP_183363446.1">
    <property type="nucleotide sequence ID" value="NZ_BLXZ01000013.1"/>
</dbReference>
<evidence type="ECO:0000313" key="14">
    <source>
        <dbReference type="Proteomes" id="UP000587586"/>
    </source>
</evidence>
<comment type="similarity">
    <text evidence="6 7">Belongs to the polyphosphate kinase 1 (PPK1) family.</text>
</comment>
<keyword evidence="6" id="KW-0460">Magnesium</keyword>
<comment type="catalytic activity">
    <reaction evidence="6 7">
        <text>[phosphate](n) + ATP = [phosphate](n+1) + ADP</text>
        <dbReference type="Rhea" id="RHEA:19573"/>
        <dbReference type="Rhea" id="RHEA-COMP:9859"/>
        <dbReference type="Rhea" id="RHEA-COMP:14280"/>
        <dbReference type="ChEBI" id="CHEBI:16838"/>
        <dbReference type="ChEBI" id="CHEBI:30616"/>
        <dbReference type="ChEBI" id="CHEBI:456216"/>
        <dbReference type="EC" id="2.7.4.1"/>
    </reaction>
</comment>
<dbReference type="InterPro" id="IPR041108">
    <property type="entry name" value="PP_kinase_C_1"/>
</dbReference>
<gene>
    <name evidence="6 13" type="primary">ppk</name>
    <name evidence="13" type="ORF">GMLC_44140</name>
</gene>
<feature type="binding site" evidence="6">
    <location>
        <position position="113"/>
    </location>
    <ligand>
        <name>ATP</name>
        <dbReference type="ChEBI" id="CHEBI:30616"/>
    </ligand>
</feature>
<dbReference type="GO" id="GO:0008976">
    <property type="term" value="F:polyphosphate kinase activity"/>
    <property type="evidence" value="ECO:0007669"/>
    <property type="project" value="UniProtKB-UniRule"/>
</dbReference>
<comment type="cofactor">
    <cofactor evidence="6">
        <name>Mg(2+)</name>
        <dbReference type="ChEBI" id="CHEBI:18420"/>
    </cofactor>
</comment>
<dbReference type="SUPFAM" id="SSF140356">
    <property type="entry name" value="PPK N-terminal domain-like"/>
    <property type="match status" value="1"/>
</dbReference>
<dbReference type="GO" id="GO:0009358">
    <property type="term" value="C:polyphosphate kinase complex"/>
    <property type="evidence" value="ECO:0007669"/>
    <property type="project" value="InterPro"/>
</dbReference>
<dbReference type="Gene3D" id="1.20.58.310">
    <property type="entry name" value="Polyphosphate kinase N-terminal domain"/>
    <property type="match status" value="1"/>
</dbReference>